<dbReference type="RefSeq" id="WP_369045015.1">
    <property type="nucleotide sequence ID" value="NZ_CP163302.1"/>
</dbReference>
<dbReference type="SMART" id="SM00422">
    <property type="entry name" value="HTH_MERR"/>
    <property type="match status" value="1"/>
</dbReference>
<dbReference type="GO" id="GO:0003700">
    <property type="term" value="F:DNA-binding transcription factor activity"/>
    <property type="evidence" value="ECO:0007669"/>
    <property type="project" value="InterPro"/>
</dbReference>
<proteinExistence type="predicted"/>
<reference evidence="4" key="1">
    <citation type="submission" date="2024-07" db="EMBL/GenBank/DDBJ databases">
        <authorList>
            <person name="fu j."/>
        </authorList>
    </citation>
    <scope>NUCLEOTIDE SEQUENCE</scope>
    <source>
        <strain evidence="4">P10A9</strain>
    </source>
</reference>
<dbReference type="PANTHER" id="PTHR30204">
    <property type="entry name" value="REDOX-CYCLING DRUG-SENSING TRANSCRIPTIONAL ACTIVATOR SOXR"/>
    <property type="match status" value="1"/>
</dbReference>
<feature type="region of interest" description="Disordered" evidence="2">
    <location>
        <begin position="203"/>
        <end position="223"/>
    </location>
</feature>
<dbReference type="PANTHER" id="PTHR30204:SF98">
    <property type="entry name" value="HTH-TYPE TRANSCRIPTIONAL REGULATOR ADHR"/>
    <property type="match status" value="1"/>
</dbReference>
<evidence type="ECO:0000256" key="2">
    <source>
        <dbReference type="SAM" id="MobiDB-lite"/>
    </source>
</evidence>
<dbReference type="AlphaFoldDB" id="A0AB39L1T2"/>
<dbReference type="GO" id="GO:0003677">
    <property type="term" value="F:DNA binding"/>
    <property type="evidence" value="ECO:0007669"/>
    <property type="project" value="UniProtKB-KW"/>
</dbReference>
<feature type="domain" description="HTH merR-type" evidence="3">
    <location>
        <begin position="1"/>
        <end position="70"/>
    </location>
</feature>
<dbReference type="Gene3D" id="1.10.1660.10">
    <property type="match status" value="1"/>
</dbReference>
<dbReference type="SUPFAM" id="SSF46955">
    <property type="entry name" value="Putative DNA-binding domain"/>
    <property type="match status" value="1"/>
</dbReference>
<sequence>MKLSELSDRAGTPAATIKYYLREGLLAPGHPVTATRSSYDDAHVTRLRTIRTLRHAVGLSVAQVRDVVRLIDAGVDRIEVLKALQAAVQRLDPPQPGRTAAGNRVVAALGWPDVPTGARGALDAHLEAMTELGVAPSGARLEAYARAADEIAIVDIADAVEATDLEDLVVRTAVGMHMNAQLVQRLLALAQASRSIMQYGQAAQGPGLLSRSGDRPRRPAPGE</sequence>
<dbReference type="EMBL" id="CP163302">
    <property type="protein sequence ID" value="XDP44247.1"/>
    <property type="molecule type" value="Genomic_DNA"/>
</dbReference>
<name>A0AB39L1T2_9MICC</name>
<evidence type="ECO:0000256" key="1">
    <source>
        <dbReference type="ARBA" id="ARBA00023125"/>
    </source>
</evidence>
<keyword evidence="1" id="KW-0238">DNA-binding</keyword>
<dbReference type="Pfam" id="PF13411">
    <property type="entry name" value="MerR_1"/>
    <property type="match status" value="1"/>
</dbReference>
<protein>
    <submittedName>
        <fullName evidence="4">MerR family transcriptional regulator</fullName>
    </submittedName>
</protein>
<dbReference type="InterPro" id="IPR047057">
    <property type="entry name" value="MerR_fam"/>
</dbReference>
<evidence type="ECO:0000259" key="3">
    <source>
        <dbReference type="PROSITE" id="PS50937"/>
    </source>
</evidence>
<dbReference type="KEGG" id="spue:AB5L97_13305"/>
<organism evidence="4">
    <name type="scientific">Sinomonas puerhi</name>
    <dbReference type="NCBI Taxonomy" id="3238584"/>
    <lineage>
        <taxon>Bacteria</taxon>
        <taxon>Bacillati</taxon>
        <taxon>Actinomycetota</taxon>
        <taxon>Actinomycetes</taxon>
        <taxon>Micrococcales</taxon>
        <taxon>Micrococcaceae</taxon>
        <taxon>Sinomonas</taxon>
    </lineage>
</organism>
<evidence type="ECO:0000313" key="4">
    <source>
        <dbReference type="EMBL" id="XDP44247.1"/>
    </source>
</evidence>
<dbReference type="PROSITE" id="PS50937">
    <property type="entry name" value="HTH_MERR_2"/>
    <property type="match status" value="1"/>
</dbReference>
<dbReference type="InterPro" id="IPR000551">
    <property type="entry name" value="MerR-type_HTH_dom"/>
</dbReference>
<gene>
    <name evidence="4" type="ORF">AB5L97_13305</name>
</gene>
<accession>A0AB39L1T2</accession>
<dbReference type="InterPro" id="IPR009061">
    <property type="entry name" value="DNA-bd_dom_put_sf"/>
</dbReference>